<dbReference type="InterPro" id="IPR049567">
    <property type="entry name" value="WDR59-like"/>
</dbReference>
<dbReference type="PANTHER" id="PTHR46170">
    <property type="entry name" value="GATOR COMPLEX PROTEIN WDR59"/>
    <property type="match status" value="1"/>
</dbReference>
<feature type="repeat" description="WD" evidence="3">
    <location>
        <begin position="187"/>
        <end position="222"/>
    </location>
</feature>
<feature type="region of interest" description="Disordered" evidence="4">
    <location>
        <begin position="533"/>
        <end position="568"/>
    </location>
</feature>
<evidence type="ECO:0000259" key="5">
    <source>
        <dbReference type="Pfam" id="PF17120"/>
    </source>
</evidence>
<dbReference type="PANTHER" id="PTHR46170:SF1">
    <property type="entry name" value="GATOR COMPLEX PROTEIN WDR59"/>
    <property type="match status" value="1"/>
</dbReference>
<dbReference type="GO" id="GO:1904263">
    <property type="term" value="P:positive regulation of TORC1 signaling"/>
    <property type="evidence" value="ECO:0007669"/>
    <property type="project" value="TreeGrafter"/>
</dbReference>
<dbReference type="InterPro" id="IPR049566">
    <property type="entry name" value="WDR59_RTC1-like_RING_Znf"/>
</dbReference>
<dbReference type="SUPFAM" id="SSF50978">
    <property type="entry name" value="WD40 repeat-like"/>
    <property type="match status" value="1"/>
</dbReference>
<keyword evidence="1 3" id="KW-0853">WD repeat</keyword>
<dbReference type="GO" id="GO:0035591">
    <property type="term" value="F:signaling adaptor activity"/>
    <property type="evidence" value="ECO:0007669"/>
    <property type="project" value="TreeGrafter"/>
</dbReference>
<proteinExistence type="predicted"/>
<dbReference type="GO" id="GO:0005774">
    <property type="term" value="C:vacuolar membrane"/>
    <property type="evidence" value="ECO:0007669"/>
    <property type="project" value="TreeGrafter"/>
</dbReference>
<feature type="region of interest" description="Disordered" evidence="4">
    <location>
        <begin position="1025"/>
        <end position="1044"/>
    </location>
</feature>
<feature type="compositionally biased region" description="Basic and acidic residues" evidence="4">
    <location>
        <begin position="533"/>
        <end position="542"/>
    </location>
</feature>
<dbReference type="Proteomes" id="UP000095287">
    <property type="component" value="Unplaced"/>
</dbReference>
<organism evidence="6 7">
    <name type="scientific">Steinernema glaseri</name>
    <dbReference type="NCBI Taxonomy" id="37863"/>
    <lineage>
        <taxon>Eukaryota</taxon>
        <taxon>Metazoa</taxon>
        <taxon>Ecdysozoa</taxon>
        <taxon>Nematoda</taxon>
        <taxon>Chromadorea</taxon>
        <taxon>Rhabditida</taxon>
        <taxon>Tylenchina</taxon>
        <taxon>Panagrolaimomorpha</taxon>
        <taxon>Strongyloidoidea</taxon>
        <taxon>Steinernematidae</taxon>
        <taxon>Steinernema</taxon>
    </lineage>
</organism>
<dbReference type="PROSITE" id="PS50294">
    <property type="entry name" value="WD_REPEATS_REGION"/>
    <property type="match status" value="1"/>
</dbReference>
<dbReference type="GO" id="GO:0035859">
    <property type="term" value="C:Seh1-associated complex"/>
    <property type="evidence" value="ECO:0007669"/>
    <property type="project" value="TreeGrafter"/>
</dbReference>
<dbReference type="WBParaSite" id="L893_g25664.t1">
    <property type="protein sequence ID" value="L893_g25664.t1"/>
    <property type="gene ID" value="L893_g25664"/>
</dbReference>
<dbReference type="GO" id="GO:0034198">
    <property type="term" value="P:cellular response to amino acid starvation"/>
    <property type="evidence" value="ECO:0007669"/>
    <property type="project" value="TreeGrafter"/>
</dbReference>
<dbReference type="Pfam" id="PF17120">
    <property type="entry name" value="zf-RING_16"/>
    <property type="match status" value="1"/>
</dbReference>
<dbReference type="SMART" id="SM00320">
    <property type="entry name" value="WD40"/>
    <property type="match status" value="4"/>
</dbReference>
<feature type="domain" description="WDR59/RTC1-like RING zinc finger" evidence="5">
    <location>
        <begin position="1145"/>
        <end position="1192"/>
    </location>
</feature>
<keyword evidence="2" id="KW-0677">Repeat</keyword>
<dbReference type="AlphaFoldDB" id="A0A1I7ZEX0"/>
<dbReference type="InterPro" id="IPR015943">
    <property type="entry name" value="WD40/YVTN_repeat-like_dom_sf"/>
</dbReference>
<dbReference type="Gene3D" id="2.130.10.10">
    <property type="entry name" value="YVTN repeat-like/Quinoprotein amine dehydrogenase"/>
    <property type="match status" value="2"/>
</dbReference>
<evidence type="ECO:0000313" key="6">
    <source>
        <dbReference type="Proteomes" id="UP000095287"/>
    </source>
</evidence>
<protein>
    <submittedName>
        <fullName evidence="7">WD_REPEATS_REGION domain-containing protein</fullName>
    </submittedName>
</protein>
<evidence type="ECO:0000256" key="4">
    <source>
        <dbReference type="SAM" id="MobiDB-lite"/>
    </source>
</evidence>
<dbReference type="PROSITE" id="PS50082">
    <property type="entry name" value="WD_REPEATS_2"/>
    <property type="match status" value="1"/>
</dbReference>
<accession>A0A1I7ZEX0</accession>
<keyword evidence="6" id="KW-1185">Reference proteome</keyword>
<evidence type="ECO:0000256" key="1">
    <source>
        <dbReference type="ARBA" id="ARBA00022574"/>
    </source>
</evidence>
<evidence type="ECO:0000256" key="2">
    <source>
        <dbReference type="ARBA" id="ARBA00022737"/>
    </source>
</evidence>
<dbReference type="Pfam" id="PF00400">
    <property type="entry name" value="WD40"/>
    <property type="match status" value="1"/>
</dbReference>
<dbReference type="InterPro" id="IPR001680">
    <property type="entry name" value="WD40_rpt"/>
</dbReference>
<sequence>MVLRMRDDVVPSWVVNTTAIGVNSTGQFISGGGDHFMFANTIDSIIGIDKIPPTKQTSFTTASYIKWHPQRAHLFASVCSQFVGLYQYSPDGRLRTVNAGRLHPRKINDIDWSCTDDNTFMTCADGEPIALWDCRSSLKRATYELQAITGAEQAKFAPNLEYIVATAHGSDIRIWDDRYRSAPAASIIAHSGRITSLAWHPTKNTFVTSGTDGYIKIWDFDSLPKPIHSFGVLQQPVQKIRYSLDGEQFVTLPRAGAQAKTALTIWQSSSLTNLQALKSDEDPIIDVAWQHFKKKKFLFTLRKSGVMRRYSLISNLEVSGLIDMPVPILQTDNDKDVDKLVPETNKPIVPELDIHQLKLPERTTGISHHPLSPPNDVLPLPHFPGTWCCWLKAKSKNSNNLGSELEALRKLQTEGLITNEINFNRAACGFTYEHKSFAPKKIYIEIRFHASFIKNHAILVKIHEKNCALDADKALALLKLIEEECRILRDSEETTTLHPSDPQCVSLFGRVLQKLPELINALQIPGTHIDIPARRETSDSCHGRSVPRSDGSDENSGESEKLGKGYSSIGYTPSPLDDYVPAPRTCAAHFNMSGYLIVFGKSNSLNPLGSLLFGFKEKSADSYIKGMRKRPRKLRSARSNRTVSISEKEKSSKKMIRSLRDYEIVASAYSGRLRERTSSDYSLNFDNLSTGVGVVGGNMWEVLRKDSIKQPIMLGSSPSRSIGMQNISFNFIAQRNRGNSLTCPEAFADESYRVFATPPKPVLVYDVERMLPFSRVLAQGYKVVGGDTLELIRHNMKVASSAGREDLVRAWMVIEQIVKGTVKEGREEPKPPSSPVKARVVNSHTDGTYDRDVVYADPSADDHEDQCSGRNCLIRPIPWAANVAGRRLINGLIANYIKHKDYQMASVLGCILRPPPLQDGKLKLCPMAKRSYVGMLTNGNSLQPGHVRSVSSSSDTYHGGISGHNTIHGGATFEQGSQQRLADVTHPPVTALDIAQRGRSYEAESTVTSIKNPPRGSRNLLKKLFGGTDTPSPPPVKVVGDSDTESEVEVEYVGDIAAIETEGHPYQADNSLLLFDPTLHDRFTDARYYYADLLYKWKLYVKCAEIMKYNTPSDRDPGILQARYCPRPITNYHAGWPQRPVSSIICSICQMPCKGQLLTCNYCRHGGHMEHMTDWFLKQTWCPSGCGCICLIEMKP</sequence>
<name>A0A1I7ZEX0_9BILA</name>
<dbReference type="InterPro" id="IPR036322">
    <property type="entry name" value="WD40_repeat_dom_sf"/>
</dbReference>
<reference evidence="7" key="1">
    <citation type="submission" date="2016-11" db="UniProtKB">
        <authorList>
            <consortium name="WormBaseParasite"/>
        </authorList>
    </citation>
    <scope>IDENTIFICATION</scope>
</reference>
<evidence type="ECO:0000256" key="3">
    <source>
        <dbReference type="PROSITE-ProRule" id="PRU00221"/>
    </source>
</evidence>
<evidence type="ECO:0000313" key="7">
    <source>
        <dbReference type="WBParaSite" id="L893_g25664.t1"/>
    </source>
</evidence>